<dbReference type="Proteomes" id="UP000604046">
    <property type="component" value="Unassembled WGS sequence"/>
</dbReference>
<dbReference type="AlphaFoldDB" id="A0A812FWG6"/>
<keyword evidence="2" id="KW-1185">Reference proteome</keyword>
<accession>A0A812FWG6</accession>
<proteinExistence type="predicted"/>
<dbReference type="EMBL" id="CAJNDS010000002">
    <property type="protein sequence ID" value="CAE6912064.1"/>
    <property type="molecule type" value="Genomic_DNA"/>
</dbReference>
<gene>
    <name evidence="1" type="ORF">SNAT2548_LOCUS152</name>
</gene>
<evidence type="ECO:0000313" key="1">
    <source>
        <dbReference type="EMBL" id="CAE6912064.1"/>
    </source>
</evidence>
<name>A0A812FWG6_9DINO</name>
<evidence type="ECO:0000313" key="2">
    <source>
        <dbReference type="Proteomes" id="UP000604046"/>
    </source>
</evidence>
<reference evidence="1" key="1">
    <citation type="submission" date="2021-02" db="EMBL/GenBank/DDBJ databases">
        <authorList>
            <person name="Dougan E. K."/>
            <person name="Rhodes N."/>
            <person name="Thang M."/>
            <person name="Chan C."/>
        </authorList>
    </citation>
    <scope>NUCLEOTIDE SEQUENCE</scope>
</reference>
<sequence length="236" mass="26424">MRAYTRPLPSGYLLVYAASSLEEQTTPAFVQVYDMSASVSNIQFQGQDLDLDHLGGTLKWQSPELTERVDVYVLYLAENAFGARRSQLGPELPKEATSQQVPPDTLRLAFNHFTIFTKSTLVAPPVQGELMPLGFALAANMSFTDEDLDETEIGGNLTWYPPEDTSEVQEAWLFRIEQRYLPMRCTLTRSRLSALVLQLLSLTMETMGSGKDTPECKARACLDRLDTDRTSGKKDE</sequence>
<comment type="caution">
    <text evidence="1">The sequence shown here is derived from an EMBL/GenBank/DDBJ whole genome shotgun (WGS) entry which is preliminary data.</text>
</comment>
<organism evidence="1 2">
    <name type="scientific">Symbiodinium natans</name>
    <dbReference type="NCBI Taxonomy" id="878477"/>
    <lineage>
        <taxon>Eukaryota</taxon>
        <taxon>Sar</taxon>
        <taxon>Alveolata</taxon>
        <taxon>Dinophyceae</taxon>
        <taxon>Suessiales</taxon>
        <taxon>Symbiodiniaceae</taxon>
        <taxon>Symbiodinium</taxon>
    </lineage>
</organism>
<dbReference type="OrthoDB" id="445113at2759"/>
<protein>
    <submittedName>
        <fullName evidence="1">Uncharacterized protein</fullName>
    </submittedName>
</protein>